<organism evidence="1 2">
    <name type="scientific">Microlunatus antarcticus</name>
    <dbReference type="NCBI Taxonomy" id="53388"/>
    <lineage>
        <taxon>Bacteria</taxon>
        <taxon>Bacillati</taxon>
        <taxon>Actinomycetota</taxon>
        <taxon>Actinomycetes</taxon>
        <taxon>Propionibacteriales</taxon>
        <taxon>Propionibacteriaceae</taxon>
        <taxon>Microlunatus</taxon>
    </lineage>
</organism>
<name>A0A7W5JSE9_9ACTN</name>
<proteinExistence type="predicted"/>
<dbReference type="AlphaFoldDB" id="A0A7W5JSE9"/>
<keyword evidence="2" id="KW-1185">Reference proteome</keyword>
<accession>A0A7W5JSE9</accession>
<evidence type="ECO:0000313" key="1">
    <source>
        <dbReference type="EMBL" id="MBB3325482.1"/>
    </source>
</evidence>
<gene>
    <name evidence="1" type="ORF">FHX39_000426</name>
</gene>
<dbReference type="EMBL" id="JACHZG010000001">
    <property type="protein sequence ID" value="MBB3325482.1"/>
    <property type="molecule type" value="Genomic_DNA"/>
</dbReference>
<sequence length="59" mass="6834">MTVGVEHGRPYIDFHPRFRLSDKGHALGLAELTGWELDVNADEVLLEGRRRRMYLKPLT</sequence>
<reference evidence="1 2" key="1">
    <citation type="submission" date="2020-08" db="EMBL/GenBank/DDBJ databases">
        <title>Sequencing the genomes of 1000 actinobacteria strains.</title>
        <authorList>
            <person name="Klenk H.-P."/>
        </authorList>
    </citation>
    <scope>NUCLEOTIDE SEQUENCE [LARGE SCALE GENOMIC DNA]</scope>
    <source>
        <strain evidence="1 2">DSM 11053</strain>
    </source>
</reference>
<protein>
    <submittedName>
        <fullName evidence="1">Uncharacterized protein</fullName>
    </submittedName>
</protein>
<dbReference type="Proteomes" id="UP000565572">
    <property type="component" value="Unassembled WGS sequence"/>
</dbReference>
<comment type="caution">
    <text evidence="1">The sequence shown here is derived from an EMBL/GenBank/DDBJ whole genome shotgun (WGS) entry which is preliminary data.</text>
</comment>
<evidence type="ECO:0000313" key="2">
    <source>
        <dbReference type="Proteomes" id="UP000565572"/>
    </source>
</evidence>